<evidence type="ECO:0000313" key="3">
    <source>
        <dbReference type="EMBL" id="KAG1774462.1"/>
    </source>
</evidence>
<feature type="compositionally biased region" description="Polar residues" evidence="1">
    <location>
        <begin position="315"/>
        <end position="358"/>
    </location>
</feature>
<sequence length="650" mass="70605">MDYYRSVSDHKPNLFGYRRETNPVSSDVLRDLQAEFTRLVDERQLRQQSFAFLSTYMNSLAKGDGLAGVAEPAQLVAFFDEFVDIGKGRSEVIAVLDQQIKDVQKGIDEEIQRLFLESHSLATKATVILAPVSGRTATIAELELKYRVNATWKPVYEIHVTTIDSVPSSSVVLTYRCQISQSTGESWDNVELAVTTAEPHVPSVGLPEPKKTEIRQKGFSMQPESYHQTAVRPQVMSPFWKNPGYASPFVNILSSTQPARQSIFGSTQSAPHQADPNQDSTGAAQGPAADNVFGAFQGQPTTTTRGFFSRMLEASQGQPTATSQGLFGSTPAQSSPLAGQMFGSSHFPTQQQTSSSTIVPPPPYWNSSVLSFGGSTATENTPGFNQPTPNLQQSQPLTSLSASAQRSSSQHQRERAVLAELDKAITHTATAKVFIPSRAISGTHNILIATIPLKASFTRVAVPSVDTRVFWTCEISNTSNYVLTPGIIHTYLDGRHISDSDITSVDQPQTIQCSLGIDPALTTQFNRTVSSLPDLNVLNGKATTTHTITTTIKNTHHNPVNNLIVRTSLPLPADPRVTVSLQEPEGLADIDSGTVRVGNGSYARWSTTGDRAGKNDGLFEWVCSSVEPGSQVLKAVWYVTAPFGLNFTEQ</sequence>
<feature type="compositionally biased region" description="Polar residues" evidence="1">
    <location>
        <begin position="365"/>
        <end position="398"/>
    </location>
</feature>
<evidence type="ECO:0000256" key="1">
    <source>
        <dbReference type="SAM" id="MobiDB-lite"/>
    </source>
</evidence>
<evidence type="ECO:0000313" key="4">
    <source>
        <dbReference type="Proteomes" id="UP000714275"/>
    </source>
</evidence>
<evidence type="ECO:0000259" key="2">
    <source>
        <dbReference type="Pfam" id="PF13598"/>
    </source>
</evidence>
<proteinExistence type="predicted"/>
<keyword evidence="4" id="KW-1185">Reference proteome</keyword>
<dbReference type="OrthoDB" id="10068793at2759"/>
<feature type="compositionally biased region" description="Low complexity" evidence="1">
    <location>
        <begin position="399"/>
        <end position="410"/>
    </location>
</feature>
<dbReference type="InterPro" id="IPR011935">
    <property type="entry name" value="CHP02231"/>
</dbReference>
<dbReference type="EMBL" id="JABBWD010000041">
    <property type="protein sequence ID" value="KAG1774462.1"/>
    <property type="molecule type" value="Genomic_DNA"/>
</dbReference>
<organism evidence="3 4">
    <name type="scientific">Suillus placidus</name>
    <dbReference type="NCBI Taxonomy" id="48579"/>
    <lineage>
        <taxon>Eukaryota</taxon>
        <taxon>Fungi</taxon>
        <taxon>Dikarya</taxon>
        <taxon>Basidiomycota</taxon>
        <taxon>Agaricomycotina</taxon>
        <taxon>Agaricomycetes</taxon>
        <taxon>Agaricomycetidae</taxon>
        <taxon>Boletales</taxon>
        <taxon>Suillineae</taxon>
        <taxon>Suillaceae</taxon>
        <taxon>Suillus</taxon>
    </lineage>
</organism>
<feature type="region of interest" description="Disordered" evidence="1">
    <location>
        <begin position="314"/>
        <end position="413"/>
    </location>
</feature>
<dbReference type="Proteomes" id="UP000714275">
    <property type="component" value="Unassembled WGS sequence"/>
</dbReference>
<name>A0A9P6ZQI6_9AGAM</name>
<accession>A0A9P6ZQI6</accession>
<dbReference type="AlphaFoldDB" id="A0A9P6ZQI6"/>
<dbReference type="Pfam" id="PF13598">
    <property type="entry name" value="DUF4139"/>
    <property type="match status" value="1"/>
</dbReference>
<dbReference type="InterPro" id="IPR037291">
    <property type="entry name" value="DUF4139"/>
</dbReference>
<dbReference type="PANTHER" id="PTHR31005:SF8">
    <property type="entry name" value="DUF4139 DOMAIN-CONTAINING PROTEIN"/>
    <property type="match status" value="1"/>
</dbReference>
<dbReference type="PANTHER" id="PTHR31005">
    <property type="entry name" value="DUF4139 DOMAIN-CONTAINING PROTEIN"/>
    <property type="match status" value="1"/>
</dbReference>
<comment type="caution">
    <text evidence="3">The sequence shown here is derived from an EMBL/GenBank/DDBJ whole genome shotgun (WGS) entry which is preliminary data.</text>
</comment>
<feature type="region of interest" description="Disordered" evidence="1">
    <location>
        <begin position="260"/>
        <end position="289"/>
    </location>
</feature>
<feature type="compositionally biased region" description="Polar residues" evidence="1">
    <location>
        <begin position="260"/>
        <end position="283"/>
    </location>
</feature>
<gene>
    <name evidence="3" type="ORF">EV702DRAFT_1124039</name>
</gene>
<reference evidence="3" key="1">
    <citation type="journal article" date="2020" name="New Phytol.">
        <title>Comparative genomics reveals dynamic genome evolution in host specialist ectomycorrhizal fungi.</title>
        <authorList>
            <person name="Lofgren L.A."/>
            <person name="Nguyen N.H."/>
            <person name="Vilgalys R."/>
            <person name="Ruytinx J."/>
            <person name="Liao H.L."/>
            <person name="Branco S."/>
            <person name="Kuo A."/>
            <person name="LaButti K."/>
            <person name="Lipzen A."/>
            <person name="Andreopoulos W."/>
            <person name="Pangilinan J."/>
            <person name="Riley R."/>
            <person name="Hundley H."/>
            <person name="Na H."/>
            <person name="Barry K."/>
            <person name="Grigoriev I.V."/>
            <person name="Stajich J.E."/>
            <person name="Kennedy P.G."/>
        </authorList>
    </citation>
    <scope>NUCLEOTIDE SEQUENCE</scope>
    <source>
        <strain evidence="3">DOB743</strain>
    </source>
</reference>
<protein>
    <recommendedName>
        <fullName evidence="2">DUF4139 domain-containing protein</fullName>
    </recommendedName>
</protein>
<feature type="domain" description="DUF4139" evidence="2">
    <location>
        <begin position="142"/>
        <end position="592"/>
    </location>
</feature>